<feature type="compositionally biased region" description="Basic and acidic residues" evidence="1">
    <location>
        <begin position="42"/>
        <end position="52"/>
    </location>
</feature>
<dbReference type="OrthoDB" id="49627at2759"/>
<feature type="compositionally biased region" description="Basic and acidic residues" evidence="1">
    <location>
        <begin position="91"/>
        <end position="101"/>
    </location>
</feature>
<feature type="compositionally biased region" description="Basic and acidic residues" evidence="1">
    <location>
        <begin position="238"/>
        <end position="248"/>
    </location>
</feature>
<feature type="compositionally biased region" description="Polar residues" evidence="1">
    <location>
        <begin position="59"/>
        <end position="68"/>
    </location>
</feature>
<feature type="compositionally biased region" description="Acidic residues" evidence="1">
    <location>
        <begin position="81"/>
        <end position="90"/>
    </location>
</feature>
<dbReference type="EMBL" id="CCYD01000252">
    <property type="protein sequence ID" value="CEG36835.1"/>
    <property type="molecule type" value="Genomic_DNA"/>
</dbReference>
<organism evidence="2 3">
    <name type="scientific">Plasmopara halstedii</name>
    <name type="common">Downy mildew of sunflower</name>
    <dbReference type="NCBI Taxonomy" id="4781"/>
    <lineage>
        <taxon>Eukaryota</taxon>
        <taxon>Sar</taxon>
        <taxon>Stramenopiles</taxon>
        <taxon>Oomycota</taxon>
        <taxon>Peronosporomycetes</taxon>
        <taxon>Peronosporales</taxon>
        <taxon>Peronosporaceae</taxon>
        <taxon>Plasmopara</taxon>
    </lineage>
</organism>
<dbReference type="GeneID" id="36399145"/>
<feature type="compositionally biased region" description="Basic and acidic residues" evidence="1">
    <location>
        <begin position="70"/>
        <end position="80"/>
    </location>
</feature>
<proteinExistence type="predicted"/>
<reference evidence="3" key="1">
    <citation type="submission" date="2014-09" db="EMBL/GenBank/DDBJ databases">
        <authorList>
            <person name="Sharma Rahul"/>
            <person name="Thines Marco"/>
        </authorList>
    </citation>
    <scope>NUCLEOTIDE SEQUENCE [LARGE SCALE GENOMIC DNA]</scope>
</reference>
<keyword evidence="3" id="KW-1185">Reference proteome</keyword>
<feature type="compositionally biased region" description="Basic residues" evidence="1">
    <location>
        <begin position="225"/>
        <end position="234"/>
    </location>
</feature>
<dbReference type="RefSeq" id="XP_024573204.1">
    <property type="nucleotide sequence ID" value="XM_024722093.1"/>
</dbReference>
<evidence type="ECO:0000256" key="1">
    <source>
        <dbReference type="SAM" id="MobiDB-lite"/>
    </source>
</evidence>
<feature type="compositionally biased region" description="Low complexity" evidence="1">
    <location>
        <begin position="31"/>
        <end position="40"/>
    </location>
</feature>
<name>A0A0N7L3U3_PLAHL</name>
<sequence length="2360" mass="269600">MEDENFVADSDEDEQEFLDALAQAEARQRLESAAAAQQQQTTDEHKEQEQKQYDIIVNESRTIGGQENAQEEKCIGMNEDRSEEIDDEHEDDKNEEKEKAQGVEQADDVLKVGTVVEVESRTWPGINKQGGAGRVTHVYRETLKEGEAEEIFYDVRYVLGGFERHIEREYVHSSKLLKKQSNREKVSREYYHDDYINEPHLRKQREAERKRKQLMTHPEQLQMHILRRKKRKPSHVPSRVEEMSDSRNEALSSSDDEGKGDSSTANDDAVVLTQNRRISQMISHRNIEQTARDALESPARQSGKTQRWRYRILDSSDEDSSRSGNTGDFSSSDTGQTDLLDSDSVYSLVAGGDAQSNRNNRHRHRRKKIINVKRRRFVGGYEHNEDDADGRFIQPEGNPDELPDDVIRVTGLRLETTRDGLMNQLNEVFVQQKNNIAAFHEKQKTMDQKIKTLSEMHLSDLLVLYREIVDLEENFLTKTLVNAGEDAMDMIARKLDHCGNLPASFEQLDRDIDDCREELKECSHWVHTVRDTLEDALSQRNALEPLQHVDLAEYSSDSSYSIDNNNTGNYLSGMTGGDEITDTEKIRKEEGINATKKQQQQRDSVSEIEARRLKAKSRSCRQRTARSTTLNDYFHQNESSNCLTSNLRLSGKQKKVVSSDPRWAWIKLARRKQQQAKKGIQNQPSWTSSVGLSGENFSVRTIRDVRSTRVISRDDSTFVQAQRMHFRNKRFSALPKQWRSRESFVAVSASPSGPTSTFAAYPAGISFNDTSFEKRLQPAKTVTVPSKSAVDWEGIFEVVMNDISDGENGNDTYEFTGQEVLWTFGHRVFDPMILAHLSSVDECDFKDLENIEDVVKRQTSRLRQRLNDLRFQENAFMELLSKGCLDISDEEKYAITPQWLTLVSLEEAYHKAIASLVAQLLQASKQLLNVNLPSCLPIIWEQITALVRQLPDCNAMFNGCEAYLFFFEVASRDATTTPLLTAVLRTYWYCLDLLVALQSMLHIQHTQKIENVSLTALPVNRIILAVVLFLFDLHVHLPSSHRLDKRSDGMLIGSSPALSLWMLVRDCSMSSAEADKSDHDSLIAKEKHVWTLLQVVYRQRYWDRLAQYFVQSESCGGYLRDLEPSIADAKTRDACDEMFESQLLSLETAWKLVAILAQIYAVSDSDKHEEAVCDAKWAVVKELLQPDNPDFLPFNLPRNHEIFLQIDFCRGATTYKRHVLRRVMTFSRRWRSSKDIVVHLLRQLWGNDEPYQPGAVIQIPRLFKEYISQCRKLGNSKSRLAAFAEANDADGDSTTALCKIIWLEKRVHRSRFRRAVLSAIPGDSSSRQVPEPANSVFTSQDSFKTPKTEWCWDTNDIPEKIVAVKPSKVSGQLPSMKSRLGNERTGIALLLVFAVVEVCSECGDEEYFSVKRHDKDVRYMEREVEFYCKEFLRWTSKKPEYDLLVAQALFTLGALLLEKNSSEFSTVFWALNDKLESSMNNMQGHSVGSSTPKQQLDQKASTLSTFQQERRGAAMASLYHMRDLIIKMLQMPSSGIGSGSAFGLAVLKSLEHVFGTGMEAFLNLATHQRFVAIADLKVALDIFQLLLPIASDEPKQCLTLSSSQGAYDDSFDDALAMLDMDVMLEKRNSGSTFTWTVMECRTKAIQLVTNNLRVAIQHLVLNYPTNGTPTFEELYSLDLLGLIIATCNVQFFWDNLTSTSAKSRNLAPRVLGAALKYTADKDWLRKVFLRESGAEQHLAIAWLLGTLDAATLKKKPLLFRLEEIPSSILKTNSQETMIQNQGCVNDSDYWLMLTDGIIYNLLRSDSWGVELMNSHVLKLLREVASICNFCTFIRADKASLDDSATLYDLHLDIFRAFCKAASNIWRSYASTFSNNWPEMNQFRTKMVHPSKGIFVSFLEAYKLNFRRACCEIDHWNHNWHKFAELFLRQAGVNVVQGLSYHEVDDSIKTFDERLTGLTTMFRFIAMELLFRQVNCAEHPQAIKRLEDQRRRMGREGGRSINNDLRKGFCSSSMRFVDSVQLFFALQKYPSLLHWFAQTSEIYQTFENGWRFSPLRTLLVNSLDPDGPLGIHSYYPEDETSNDFDVQAVRREAFYLSCGVFSCRCTRSFEHSRDKPVAVTCKRLQHLRKFILNDFMRETLSFVIQSDASSLLETFAPLIQFMRAVLHHANLNTESVITIQENEPRAADDVNSFDFRLDELYPCLEWIVECMIKLVPGEEAVHNAICCVLLIELCGIMSEAIKFSDRRPMLELIDLVELVLSYLKTIYMALSKRTTAVIDTLFVSNLLRPLPVVLSTYRFSTSAFLDIAVDDNQILSREWEAYGVSLARATTDLLAAISRVVQYCKDSPDERLRSLTISLSS</sequence>
<protein>
    <submittedName>
        <fullName evidence="2">Uncharacterized protein</fullName>
    </submittedName>
</protein>
<evidence type="ECO:0000313" key="2">
    <source>
        <dbReference type="EMBL" id="CEG36835.1"/>
    </source>
</evidence>
<feature type="region of interest" description="Disordered" evidence="1">
    <location>
        <begin position="290"/>
        <end position="338"/>
    </location>
</feature>
<feature type="region of interest" description="Disordered" evidence="1">
    <location>
        <begin position="591"/>
        <end position="610"/>
    </location>
</feature>
<accession>A0A0N7L3U3</accession>
<feature type="region of interest" description="Disordered" evidence="1">
    <location>
        <begin position="22"/>
        <end position="105"/>
    </location>
</feature>
<feature type="compositionally biased region" description="Polar residues" evidence="1">
    <location>
        <begin position="322"/>
        <end position="338"/>
    </location>
</feature>
<dbReference type="OMA" id="NCMALPR"/>
<dbReference type="Proteomes" id="UP000054928">
    <property type="component" value="Unassembled WGS sequence"/>
</dbReference>
<feature type="region of interest" description="Disordered" evidence="1">
    <location>
        <begin position="176"/>
        <end position="269"/>
    </location>
</feature>
<feature type="compositionally biased region" description="Basic and acidic residues" evidence="1">
    <location>
        <begin position="181"/>
        <end position="209"/>
    </location>
</feature>
<evidence type="ECO:0000313" key="3">
    <source>
        <dbReference type="Proteomes" id="UP000054928"/>
    </source>
</evidence>